<gene>
    <name evidence="2" type="ORF">DFH07DRAFT_977353</name>
</gene>
<feature type="compositionally biased region" description="Pro residues" evidence="1">
    <location>
        <begin position="30"/>
        <end position="43"/>
    </location>
</feature>
<name>A0AAD7N421_9AGAR</name>
<reference evidence="2" key="1">
    <citation type="submission" date="2023-03" db="EMBL/GenBank/DDBJ databases">
        <title>Massive genome expansion in bonnet fungi (Mycena s.s.) driven by repeated elements and novel gene families across ecological guilds.</title>
        <authorList>
            <consortium name="Lawrence Berkeley National Laboratory"/>
            <person name="Harder C.B."/>
            <person name="Miyauchi S."/>
            <person name="Viragh M."/>
            <person name="Kuo A."/>
            <person name="Thoen E."/>
            <person name="Andreopoulos B."/>
            <person name="Lu D."/>
            <person name="Skrede I."/>
            <person name="Drula E."/>
            <person name="Henrissat B."/>
            <person name="Morin E."/>
            <person name="Kohler A."/>
            <person name="Barry K."/>
            <person name="LaButti K."/>
            <person name="Morin E."/>
            <person name="Salamov A."/>
            <person name="Lipzen A."/>
            <person name="Mereny Z."/>
            <person name="Hegedus B."/>
            <person name="Baldrian P."/>
            <person name="Stursova M."/>
            <person name="Weitz H."/>
            <person name="Taylor A."/>
            <person name="Grigoriev I.V."/>
            <person name="Nagy L.G."/>
            <person name="Martin F."/>
            <person name="Kauserud H."/>
        </authorList>
    </citation>
    <scope>NUCLEOTIDE SEQUENCE</scope>
    <source>
        <strain evidence="2">CBHHK188m</strain>
    </source>
</reference>
<evidence type="ECO:0000313" key="3">
    <source>
        <dbReference type="Proteomes" id="UP001215280"/>
    </source>
</evidence>
<dbReference type="AlphaFoldDB" id="A0AAD7N421"/>
<dbReference type="Proteomes" id="UP001215280">
    <property type="component" value="Unassembled WGS sequence"/>
</dbReference>
<organism evidence="2 3">
    <name type="scientific">Mycena maculata</name>
    <dbReference type="NCBI Taxonomy" id="230809"/>
    <lineage>
        <taxon>Eukaryota</taxon>
        <taxon>Fungi</taxon>
        <taxon>Dikarya</taxon>
        <taxon>Basidiomycota</taxon>
        <taxon>Agaricomycotina</taxon>
        <taxon>Agaricomycetes</taxon>
        <taxon>Agaricomycetidae</taxon>
        <taxon>Agaricales</taxon>
        <taxon>Marasmiineae</taxon>
        <taxon>Mycenaceae</taxon>
        <taxon>Mycena</taxon>
    </lineage>
</organism>
<proteinExistence type="predicted"/>
<accession>A0AAD7N421</accession>
<protein>
    <submittedName>
        <fullName evidence="2">Uncharacterized protein</fullName>
    </submittedName>
</protein>
<keyword evidence="3" id="KW-1185">Reference proteome</keyword>
<comment type="caution">
    <text evidence="2">The sequence shown here is derived from an EMBL/GenBank/DDBJ whole genome shotgun (WGS) entry which is preliminary data.</text>
</comment>
<evidence type="ECO:0000313" key="2">
    <source>
        <dbReference type="EMBL" id="KAJ7745561.1"/>
    </source>
</evidence>
<evidence type="ECO:0000256" key="1">
    <source>
        <dbReference type="SAM" id="MobiDB-lite"/>
    </source>
</evidence>
<dbReference type="EMBL" id="JARJLG010000102">
    <property type="protein sequence ID" value="KAJ7745561.1"/>
    <property type="molecule type" value="Genomic_DNA"/>
</dbReference>
<sequence>MSPARKTSADPVQTVKDQVSVGPEVGKSPRAPPLPYTGPPPLNQLPRYYGVPLPPLSAPLPSSPTEYRDPSIADPWYGTHSRAPFNIAFLGLAERAPDTGYAPGSLIDPWDHRHKFFGPLQPLQSPQYLTPECPTFTATYAGPTGYPSYYCQAQVLDPWLTITSQRVPLWYPLDPRTFSSEPQYGWEWSLRLQMSHIGLQCILL</sequence>
<feature type="region of interest" description="Disordered" evidence="1">
    <location>
        <begin position="1"/>
        <end position="43"/>
    </location>
</feature>